<proteinExistence type="predicted"/>
<organism evidence="2 3">
    <name type="scientific">Rotaria sordida</name>
    <dbReference type="NCBI Taxonomy" id="392033"/>
    <lineage>
        <taxon>Eukaryota</taxon>
        <taxon>Metazoa</taxon>
        <taxon>Spiralia</taxon>
        <taxon>Gnathifera</taxon>
        <taxon>Rotifera</taxon>
        <taxon>Eurotatoria</taxon>
        <taxon>Bdelloidea</taxon>
        <taxon>Philodinida</taxon>
        <taxon>Philodinidae</taxon>
        <taxon>Rotaria</taxon>
    </lineage>
</organism>
<gene>
    <name evidence="2" type="ORF">OTI717_LOCUS37606</name>
</gene>
<dbReference type="AlphaFoldDB" id="A0A819ZTQ1"/>
<accession>A0A819ZTQ1</accession>
<evidence type="ECO:0000313" key="2">
    <source>
        <dbReference type="EMBL" id="CAF4179444.1"/>
    </source>
</evidence>
<protein>
    <submittedName>
        <fullName evidence="2">Uncharacterized protein</fullName>
    </submittedName>
</protein>
<reference evidence="2" key="1">
    <citation type="submission" date="2021-02" db="EMBL/GenBank/DDBJ databases">
        <authorList>
            <person name="Nowell W R."/>
        </authorList>
    </citation>
    <scope>NUCLEOTIDE SEQUENCE</scope>
</reference>
<evidence type="ECO:0000313" key="3">
    <source>
        <dbReference type="Proteomes" id="UP000663823"/>
    </source>
</evidence>
<feature type="compositionally biased region" description="Polar residues" evidence="1">
    <location>
        <begin position="70"/>
        <end position="84"/>
    </location>
</feature>
<name>A0A819ZTQ1_9BILA</name>
<dbReference type="EMBL" id="CAJOAX010018207">
    <property type="protein sequence ID" value="CAF4179444.1"/>
    <property type="molecule type" value="Genomic_DNA"/>
</dbReference>
<feature type="compositionally biased region" description="Low complexity" evidence="1">
    <location>
        <begin position="11"/>
        <end position="23"/>
    </location>
</feature>
<evidence type="ECO:0000256" key="1">
    <source>
        <dbReference type="SAM" id="MobiDB-lite"/>
    </source>
</evidence>
<sequence length="84" mass="9282">MSSEETDTENSENSVSDVSSLNDDFARMQFESSSSEEVSDYGLDSQVSNEIESVSDAEFQEDHGIVEEVTPTSEDNTINPIDCY</sequence>
<feature type="compositionally biased region" description="Acidic residues" evidence="1">
    <location>
        <begin position="1"/>
        <end position="10"/>
    </location>
</feature>
<feature type="region of interest" description="Disordered" evidence="1">
    <location>
        <begin position="1"/>
        <end position="84"/>
    </location>
</feature>
<comment type="caution">
    <text evidence="2">The sequence shown here is derived from an EMBL/GenBank/DDBJ whole genome shotgun (WGS) entry which is preliminary data.</text>
</comment>
<dbReference type="Proteomes" id="UP000663823">
    <property type="component" value="Unassembled WGS sequence"/>
</dbReference>